<keyword evidence="4" id="KW-0560">Oxidoreductase</keyword>
<dbReference type="Proteomes" id="UP000182054">
    <property type="component" value="Unassembled WGS sequence"/>
</dbReference>
<keyword evidence="6" id="KW-0411">Iron-sulfur</keyword>
<organism evidence="8 9">
    <name type="scientific">Rhodococcoides kroppenstedtii</name>
    <dbReference type="NCBI Taxonomy" id="293050"/>
    <lineage>
        <taxon>Bacteria</taxon>
        <taxon>Bacillati</taxon>
        <taxon>Actinomycetota</taxon>
        <taxon>Actinomycetes</taxon>
        <taxon>Mycobacteriales</taxon>
        <taxon>Nocardiaceae</taxon>
        <taxon>Rhodococcoides</taxon>
    </lineage>
</organism>
<keyword evidence="5" id="KW-0408">Iron</keyword>
<evidence type="ECO:0000313" key="9">
    <source>
        <dbReference type="Proteomes" id="UP000182054"/>
    </source>
</evidence>
<accession>A0A1I0UFY9</accession>
<dbReference type="InterPro" id="IPR045854">
    <property type="entry name" value="NO2/SO3_Rdtase_4Fe4S_sf"/>
</dbReference>
<dbReference type="InterPro" id="IPR012798">
    <property type="entry name" value="Cbl_synth_CobG-like"/>
</dbReference>
<dbReference type="NCBIfam" id="TIGR02435">
    <property type="entry name" value="CobG"/>
    <property type="match status" value="1"/>
</dbReference>
<keyword evidence="1" id="KW-0004">4Fe-4S</keyword>
<feature type="domain" description="Nitrite/Sulfite reductase ferredoxin-like" evidence="7">
    <location>
        <begin position="26"/>
        <end position="73"/>
    </location>
</feature>
<dbReference type="GO" id="GO:0051539">
    <property type="term" value="F:4 iron, 4 sulfur cluster binding"/>
    <property type="evidence" value="ECO:0007669"/>
    <property type="project" value="UniProtKB-KW"/>
</dbReference>
<evidence type="ECO:0000256" key="4">
    <source>
        <dbReference type="ARBA" id="ARBA00023002"/>
    </source>
</evidence>
<dbReference type="SUPFAM" id="SSF56014">
    <property type="entry name" value="Nitrite and sulphite reductase 4Fe-4S domain-like"/>
    <property type="match status" value="1"/>
</dbReference>
<dbReference type="GO" id="GO:0016491">
    <property type="term" value="F:oxidoreductase activity"/>
    <property type="evidence" value="ECO:0007669"/>
    <property type="project" value="UniProtKB-KW"/>
</dbReference>
<evidence type="ECO:0000256" key="1">
    <source>
        <dbReference type="ARBA" id="ARBA00022485"/>
    </source>
</evidence>
<dbReference type="EMBL" id="FOJN01000021">
    <property type="protein sequence ID" value="SFA62166.1"/>
    <property type="molecule type" value="Genomic_DNA"/>
</dbReference>
<dbReference type="InterPro" id="IPR051329">
    <property type="entry name" value="NIR_SIR_4Fe-4S"/>
</dbReference>
<evidence type="ECO:0000256" key="2">
    <source>
        <dbReference type="ARBA" id="ARBA00022617"/>
    </source>
</evidence>
<dbReference type="Pfam" id="PF03460">
    <property type="entry name" value="NIR_SIR_ferr"/>
    <property type="match status" value="1"/>
</dbReference>
<sequence>MSSPDRTRPDACPGALQIHVAADGALARVRLPGGRVTSAQLAVLAGAATELGDGDLVLTSRGNVQLRAVSDPDELARRLAEAGLLPSETHERVRNILASPLSGRVDGTGPAGTDVRGLVADLDAGLRADPSLADLPGRILFALDDGRGDVSGLGADIGVHATGDDEFALVLGGDDTGVRLGRADAVDVMLAAARAFRDARDGHWRVTELPGGAADVLDRLSVSASAPPLPFSPSETAPIGWFVQHDATVALGATVAHGVLPARTVEFLAAVDRDVIVTPWRSLVLVDLDEWAAEQVVRVLAPMGLIFDAESPWARVSSCVGSPGCAKSRADVRADLDAAVAAGEIGAGREHWVGCERRCGRPAGDVTDVVATDDGYRRT</sequence>
<evidence type="ECO:0000313" key="8">
    <source>
        <dbReference type="EMBL" id="SFA62166.1"/>
    </source>
</evidence>
<dbReference type="InterPro" id="IPR005117">
    <property type="entry name" value="NiRdtase/SiRdtase_haem-b_fer"/>
</dbReference>
<dbReference type="AlphaFoldDB" id="A0A1I0UFY9"/>
<evidence type="ECO:0000256" key="5">
    <source>
        <dbReference type="ARBA" id="ARBA00023004"/>
    </source>
</evidence>
<dbReference type="RefSeq" id="WP_068366081.1">
    <property type="nucleotide sequence ID" value="NZ_FOJN01000021.1"/>
</dbReference>
<dbReference type="SUPFAM" id="SSF55124">
    <property type="entry name" value="Nitrite/Sulfite reductase N-terminal domain-like"/>
    <property type="match status" value="2"/>
</dbReference>
<reference evidence="8 9" key="1">
    <citation type="submission" date="2016-10" db="EMBL/GenBank/DDBJ databases">
        <authorList>
            <person name="de Groot N.N."/>
        </authorList>
    </citation>
    <scope>NUCLEOTIDE SEQUENCE [LARGE SCALE GENOMIC DNA]</scope>
    <source>
        <strain evidence="8 9">DSM 44908</strain>
    </source>
</reference>
<dbReference type="GeneID" id="85487625"/>
<keyword evidence="2" id="KW-0349">Heme</keyword>
<protein>
    <submittedName>
        <fullName evidence="8">Precorrin-3B synthase</fullName>
    </submittedName>
</protein>
<evidence type="ECO:0000256" key="3">
    <source>
        <dbReference type="ARBA" id="ARBA00022723"/>
    </source>
</evidence>
<dbReference type="OrthoDB" id="105450at2"/>
<proteinExistence type="predicted"/>
<name>A0A1I0UFY9_9NOCA</name>
<gene>
    <name evidence="8" type="ORF">SAMN05444374_12128</name>
</gene>
<dbReference type="PANTHER" id="PTHR32439">
    <property type="entry name" value="FERREDOXIN--NITRITE REDUCTASE, CHLOROPLASTIC"/>
    <property type="match status" value="1"/>
</dbReference>
<keyword evidence="3" id="KW-0479">Metal-binding</keyword>
<dbReference type="InterPro" id="IPR036136">
    <property type="entry name" value="Nit/Sulf_reduc_fer-like_dom_sf"/>
</dbReference>
<dbReference type="Gene3D" id="3.90.480.10">
    <property type="entry name" value="Sulfite Reductase Hemoprotein,Domain 2"/>
    <property type="match status" value="1"/>
</dbReference>
<dbReference type="GO" id="GO:0046872">
    <property type="term" value="F:metal ion binding"/>
    <property type="evidence" value="ECO:0007669"/>
    <property type="project" value="UniProtKB-KW"/>
</dbReference>
<evidence type="ECO:0000259" key="7">
    <source>
        <dbReference type="Pfam" id="PF03460"/>
    </source>
</evidence>
<dbReference type="PANTHER" id="PTHR32439:SF9">
    <property type="entry name" value="BLR3264 PROTEIN"/>
    <property type="match status" value="1"/>
</dbReference>
<dbReference type="Gene3D" id="3.30.413.10">
    <property type="entry name" value="Sulfite Reductase Hemoprotein, domain 1"/>
    <property type="match status" value="1"/>
</dbReference>
<evidence type="ECO:0000256" key="6">
    <source>
        <dbReference type="ARBA" id="ARBA00023014"/>
    </source>
</evidence>